<dbReference type="EMBL" id="QLMH01000006">
    <property type="protein sequence ID" value="RAK19403.1"/>
    <property type="molecule type" value="Genomic_DNA"/>
</dbReference>
<reference evidence="1 2" key="1">
    <citation type="submission" date="2018-06" db="EMBL/GenBank/DDBJ databases">
        <title>Genomic Encyclopedia of Type Strains, Phase III (KMG-III): the genomes of soil and plant-associated and newly described type strains.</title>
        <authorList>
            <person name="Whitman W."/>
        </authorList>
    </citation>
    <scope>NUCLEOTIDE SEQUENCE [LARGE SCALE GENOMIC DNA]</scope>
    <source>
        <strain evidence="1 2">CGMCC 1.8979</strain>
    </source>
</reference>
<evidence type="ECO:0000313" key="2">
    <source>
        <dbReference type="Proteomes" id="UP000248555"/>
    </source>
</evidence>
<proteinExistence type="predicted"/>
<gene>
    <name evidence="1" type="ORF">B0I26_10623</name>
</gene>
<name>A0A327YEU3_9BACL</name>
<accession>A0A327YEU3</accession>
<dbReference type="Proteomes" id="UP000248555">
    <property type="component" value="Unassembled WGS sequence"/>
</dbReference>
<keyword evidence="2" id="KW-1185">Reference proteome</keyword>
<evidence type="ECO:0000313" key="1">
    <source>
        <dbReference type="EMBL" id="RAK19403.1"/>
    </source>
</evidence>
<protein>
    <submittedName>
        <fullName evidence="1">Uncharacterized protein</fullName>
    </submittedName>
</protein>
<organism evidence="1 2">
    <name type="scientific">Paranoxybacillus vitaminiphilus</name>
    <dbReference type="NCBI Taxonomy" id="581036"/>
    <lineage>
        <taxon>Bacteria</taxon>
        <taxon>Bacillati</taxon>
        <taxon>Bacillota</taxon>
        <taxon>Bacilli</taxon>
        <taxon>Bacillales</taxon>
        <taxon>Anoxybacillaceae</taxon>
        <taxon>Paranoxybacillus</taxon>
    </lineage>
</organism>
<sequence>MKAEDIANAVIYMASAPKYMLIDEIVLHPSIHSKLSNCLIEQKRSGLMMISPSNGYHIETEGAVSFLSLPLFI</sequence>
<comment type="caution">
    <text evidence="1">The sequence shown here is derived from an EMBL/GenBank/DDBJ whole genome shotgun (WGS) entry which is preliminary data.</text>
</comment>
<dbReference type="AlphaFoldDB" id="A0A327YEU3"/>